<reference evidence="1" key="1">
    <citation type="submission" date="2019-11" db="UniProtKB">
        <authorList>
            <consortium name="WormBaseParasite"/>
        </authorList>
    </citation>
    <scope>IDENTIFICATION</scope>
</reference>
<organism evidence="1">
    <name type="scientific">Mesocestoides corti</name>
    <name type="common">Flatworm</name>
    <dbReference type="NCBI Taxonomy" id="53468"/>
    <lineage>
        <taxon>Eukaryota</taxon>
        <taxon>Metazoa</taxon>
        <taxon>Spiralia</taxon>
        <taxon>Lophotrochozoa</taxon>
        <taxon>Platyhelminthes</taxon>
        <taxon>Cestoda</taxon>
        <taxon>Eucestoda</taxon>
        <taxon>Cyclophyllidea</taxon>
        <taxon>Mesocestoididae</taxon>
        <taxon>Mesocestoides</taxon>
    </lineage>
</organism>
<dbReference type="AlphaFoldDB" id="A0A5K3ERK7"/>
<accession>A0A5K3ERK7</accession>
<proteinExistence type="predicted"/>
<dbReference type="WBParaSite" id="MCU_002479-RA">
    <property type="protein sequence ID" value="MCU_002479-RA"/>
    <property type="gene ID" value="MCU_002479"/>
</dbReference>
<evidence type="ECO:0000313" key="1">
    <source>
        <dbReference type="WBParaSite" id="MCU_002479-RA"/>
    </source>
</evidence>
<sequence length="128" mass="14754">MWKHGLRENSTHGDVLFKTSFHGPAQNASTMMLDTSTNNLQDRRDDCFLNSNQTPSQTSNQQIIRATKKLGCQEIAEMETNLIFEASDYAVEQSLMDEDDILKENWSEPFTVVVRPYNENLRIRVLSR</sequence>
<protein>
    <submittedName>
        <fullName evidence="1">SH2 domain-containing protein</fullName>
    </submittedName>
</protein>
<name>A0A5K3ERK7_MESCO</name>